<evidence type="ECO:0000313" key="4">
    <source>
        <dbReference type="Proteomes" id="UP000190044"/>
    </source>
</evidence>
<feature type="compositionally biased region" description="Basic and acidic residues" evidence="1">
    <location>
        <begin position="169"/>
        <end position="181"/>
    </location>
</feature>
<evidence type="ECO:0000256" key="1">
    <source>
        <dbReference type="SAM" id="MobiDB-lite"/>
    </source>
</evidence>
<reference evidence="4" key="1">
    <citation type="submission" date="2017-02" db="EMBL/GenBank/DDBJ databases">
        <authorList>
            <person name="Varghese N."/>
            <person name="Submissions S."/>
        </authorList>
    </citation>
    <scope>NUCLEOTIDE SEQUENCE [LARGE SCALE GENOMIC DNA]</scope>
    <source>
        <strain evidence="4">R11H</strain>
    </source>
</reference>
<dbReference type="SUPFAM" id="SSF54427">
    <property type="entry name" value="NTF2-like"/>
    <property type="match status" value="1"/>
</dbReference>
<dbReference type="OrthoDB" id="7585039at2"/>
<gene>
    <name evidence="3" type="ORF">SAMN06295937_101912</name>
</gene>
<dbReference type="InterPro" id="IPR037401">
    <property type="entry name" value="SnoaL-like"/>
</dbReference>
<dbReference type="Pfam" id="PF13577">
    <property type="entry name" value="SnoaL_4"/>
    <property type="match status" value="1"/>
</dbReference>
<name>A0A1T5E5Q5_9SPHN</name>
<proteinExistence type="predicted"/>
<evidence type="ECO:0000313" key="3">
    <source>
        <dbReference type="EMBL" id="SKB79204.1"/>
    </source>
</evidence>
<dbReference type="InterPro" id="IPR032710">
    <property type="entry name" value="NTF2-like_dom_sf"/>
</dbReference>
<feature type="domain" description="SnoaL-like" evidence="2">
    <location>
        <begin position="10"/>
        <end position="131"/>
    </location>
</feature>
<dbReference type="EMBL" id="FUYP01000019">
    <property type="protein sequence ID" value="SKB79204.1"/>
    <property type="molecule type" value="Genomic_DNA"/>
</dbReference>
<sequence length="181" mass="20890">MSTSFEAQVRELMDRQEILDCLHRYCRGVDRFDREAVRSAYHEDAVDDHGEYVGDVEGFIDWAFDYHGRHQLRTLHALHNHLCEIEGDTAHAETYFTFHSVNREVPHQTSTSGRYIDRFERRGGRWGIVRRICVINALGEAFDPEGKAGDGPFSPSTRDTSDPAYMRPLEIDPERLKRGHG</sequence>
<dbReference type="CDD" id="cd00531">
    <property type="entry name" value="NTF2_like"/>
    <property type="match status" value="1"/>
</dbReference>
<organism evidence="3 4">
    <name type="scientific">Sphingopyxis flava</name>
    <dbReference type="NCBI Taxonomy" id="1507287"/>
    <lineage>
        <taxon>Bacteria</taxon>
        <taxon>Pseudomonadati</taxon>
        <taxon>Pseudomonadota</taxon>
        <taxon>Alphaproteobacteria</taxon>
        <taxon>Sphingomonadales</taxon>
        <taxon>Sphingomonadaceae</taxon>
        <taxon>Sphingopyxis</taxon>
    </lineage>
</organism>
<accession>A0A1T5E5Q5</accession>
<dbReference type="Proteomes" id="UP000190044">
    <property type="component" value="Unassembled WGS sequence"/>
</dbReference>
<evidence type="ECO:0000259" key="2">
    <source>
        <dbReference type="Pfam" id="PF13577"/>
    </source>
</evidence>
<feature type="region of interest" description="Disordered" evidence="1">
    <location>
        <begin position="144"/>
        <end position="181"/>
    </location>
</feature>
<dbReference type="RefSeq" id="WP_079639418.1">
    <property type="nucleotide sequence ID" value="NZ_FUYP01000019.1"/>
</dbReference>
<dbReference type="AlphaFoldDB" id="A0A1T5E5Q5"/>
<dbReference type="Gene3D" id="3.10.450.50">
    <property type="match status" value="1"/>
</dbReference>
<protein>
    <submittedName>
        <fullName evidence="3">SnoaL-like domain-containing protein</fullName>
    </submittedName>
</protein>
<keyword evidence="4" id="KW-1185">Reference proteome</keyword>